<dbReference type="InterPro" id="IPR001613">
    <property type="entry name" value="Flavin_amine_oxidase"/>
</dbReference>
<dbReference type="PANTHER" id="PTHR10742:SF410">
    <property type="entry name" value="LYSINE-SPECIFIC HISTONE DEMETHYLASE 2"/>
    <property type="match status" value="1"/>
</dbReference>
<dbReference type="RefSeq" id="WP_101306508.1">
    <property type="nucleotide sequence ID" value="NZ_CP025299.1"/>
</dbReference>
<evidence type="ECO:0000313" key="6">
    <source>
        <dbReference type="Proteomes" id="UP000233276"/>
    </source>
</evidence>
<dbReference type="AlphaFoldDB" id="A0A2K9DW80"/>
<dbReference type="InterPro" id="IPR002937">
    <property type="entry name" value="Amino_oxidase"/>
</dbReference>
<dbReference type="EMBL" id="CP025299">
    <property type="protein sequence ID" value="AUG30094.1"/>
    <property type="molecule type" value="Genomic_DNA"/>
</dbReference>
<keyword evidence="2" id="KW-0560">Oxidoreductase</keyword>
<dbReference type="SUPFAM" id="SSF54373">
    <property type="entry name" value="FAD-linked reductases, C-terminal domain"/>
    <property type="match status" value="1"/>
</dbReference>
<dbReference type="KEGG" id="mhos:CXR34_11985"/>
<dbReference type="GO" id="GO:0016491">
    <property type="term" value="F:oxidoreductase activity"/>
    <property type="evidence" value="ECO:0007669"/>
    <property type="project" value="UniProtKB-KW"/>
</dbReference>
<dbReference type="Pfam" id="PF01593">
    <property type="entry name" value="Amino_oxidase"/>
    <property type="match status" value="1"/>
</dbReference>
<name>A0A2K9DW80_9MICO</name>
<accession>A0A2K9DW80</accession>
<dbReference type="Gene3D" id="3.50.50.60">
    <property type="entry name" value="FAD/NAD(P)-binding domain"/>
    <property type="match status" value="1"/>
</dbReference>
<evidence type="ECO:0000313" key="5">
    <source>
        <dbReference type="EMBL" id="AUG30094.1"/>
    </source>
</evidence>
<feature type="domain" description="Amine oxidase" evidence="4">
    <location>
        <begin position="13"/>
        <end position="429"/>
    </location>
</feature>
<dbReference type="Gene3D" id="3.90.660.10">
    <property type="match status" value="1"/>
</dbReference>
<dbReference type="InterPro" id="IPR036188">
    <property type="entry name" value="FAD/NAD-bd_sf"/>
</dbReference>
<dbReference type="PANTHER" id="PTHR10742">
    <property type="entry name" value="FLAVIN MONOAMINE OXIDASE"/>
    <property type="match status" value="1"/>
</dbReference>
<dbReference type="SUPFAM" id="SSF51905">
    <property type="entry name" value="FAD/NAD(P)-binding domain"/>
    <property type="match status" value="1"/>
</dbReference>
<feature type="binding site" evidence="3">
    <location>
        <position position="322"/>
    </location>
    <ligand>
        <name>substrate</name>
    </ligand>
</feature>
<dbReference type="InterPro" id="IPR050281">
    <property type="entry name" value="Flavin_monoamine_oxidase"/>
</dbReference>
<evidence type="ECO:0000259" key="4">
    <source>
        <dbReference type="Pfam" id="PF01593"/>
    </source>
</evidence>
<reference evidence="5 6" key="1">
    <citation type="submission" date="2017-12" db="EMBL/GenBank/DDBJ databases">
        <title>Isolation and characterization of estrogens degradatiion strain Microbacterium hominis SJTG1.</title>
        <authorList>
            <person name="Xiong W."/>
            <person name="Yin C."/>
            <person name="Zheng D."/>
            <person name="Liang R."/>
        </authorList>
    </citation>
    <scope>NUCLEOTIDE SEQUENCE [LARGE SCALE GENOMIC DNA]</scope>
    <source>
        <strain evidence="5 6">SJTG1</strain>
    </source>
</reference>
<sequence length="448" mass="48140">MAAFDSIVIGAGISGLAAARLLTDAGRRTVVLEARDRIGGRVWTDRSDGRVTDRGASWIHGITDSPVAAAASAFGMRTVEFTVGGYQPDSRPIAHYSPDGRRLRTDEAAAYVADIRAVDAALVPLIAASAPDATYRDVTEAALAAQGWEAERAERVREYLAHRSEEQYGAAIGDLAAHGLDDDQIDGDEVVFPDGYDALATGLARGLDIRLAHVVSRVRWGAEGVTVTTDRGAFTSRDVVVTVPVGVLQSASFAIEPPLPEPVAGALGRLRMNAFEKLFLRFPERFWDADVYAVRQQGPQGRWWHSWYDLTALHGEPTLLTFAAGPAAVATRHEADAEVVASVMAQLRRLYGSDVPDPVAVQRTAWQDDPYARGSYAYMRPGSTTDDHDTLSTPVGGVLHLAGEATWTDDPATVTAALCSGHRAAQNVLGTGVPIEQLWRAPENLQHN</sequence>
<protein>
    <submittedName>
        <fullName evidence="5">Amine oxidase</fullName>
    </submittedName>
</protein>
<evidence type="ECO:0000256" key="2">
    <source>
        <dbReference type="ARBA" id="ARBA00023002"/>
    </source>
</evidence>
<feature type="binding site" evidence="3">
    <location>
        <begin position="33"/>
        <end position="34"/>
    </location>
    <ligand>
        <name>FAD</name>
        <dbReference type="ChEBI" id="CHEBI:57692"/>
    </ligand>
</feature>
<dbReference type="PRINTS" id="PR00757">
    <property type="entry name" value="AMINEOXDASEF"/>
</dbReference>
<dbReference type="Proteomes" id="UP000233276">
    <property type="component" value="Chromosome"/>
</dbReference>
<feature type="binding site" evidence="3">
    <location>
        <position position="215"/>
    </location>
    <ligand>
        <name>FAD</name>
        <dbReference type="ChEBI" id="CHEBI:57692"/>
    </ligand>
</feature>
<evidence type="ECO:0000256" key="3">
    <source>
        <dbReference type="PIRSR" id="PIRSR601613-1"/>
    </source>
</evidence>
<evidence type="ECO:0000256" key="1">
    <source>
        <dbReference type="ARBA" id="ARBA00001974"/>
    </source>
</evidence>
<gene>
    <name evidence="5" type="ORF">CXR34_11985</name>
</gene>
<feature type="binding site" evidence="3">
    <location>
        <position position="14"/>
    </location>
    <ligand>
        <name>FAD</name>
        <dbReference type="ChEBI" id="CHEBI:57692"/>
    </ligand>
</feature>
<proteinExistence type="predicted"/>
<comment type="cofactor">
    <cofactor evidence="1">
        <name>FAD</name>
        <dbReference type="ChEBI" id="CHEBI:57692"/>
    </cofactor>
</comment>
<organism evidence="5 6">
    <name type="scientific">Microbacterium hominis</name>
    <dbReference type="NCBI Taxonomy" id="162426"/>
    <lineage>
        <taxon>Bacteria</taxon>
        <taxon>Bacillati</taxon>
        <taxon>Actinomycetota</taxon>
        <taxon>Actinomycetes</taxon>
        <taxon>Micrococcales</taxon>
        <taxon>Microbacteriaceae</taxon>
        <taxon>Microbacterium</taxon>
    </lineage>
</organism>